<dbReference type="Gene3D" id="2.150.10.10">
    <property type="entry name" value="Serralysin-like metalloprotease, C-terminal"/>
    <property type="match status" value="1"/>
</dbReference>
<dbReference type="GO" id="GO:0005509">
    <property type="term" value="F:calcium ion binding"/>
    <property type="evidence" value="ECO:0007669"/>
    <property type="project" value="InterPro"/>
</dbReference>
<dbReference type="GO" id="GO:0007156">
    <property type="term" value="P:homophilic cell adhesion via plasma membrane adhesion molecules"/>
    <property type="evidence" value="ECO:0007669"/>
    <property type="project" value="InterPro"/>
</dbReference>
<protein>
    <submittedName>
        <fullName evidence="4">Cadherin domain-containing protein</fullName>
    </submittedName>
</protein>
<name>A0A212S6G8_RHOAC</name>
<keyword evidence="2" id="KW-0472">Membrane</keyword>
<dbReference type="Pfam" id="PF13946">
    <property type="entry name" value="DUF4214"/>
    <property type="match status" value="1"/>
</dbReference>
<dbReference type="InterPro" id="IPR002126">
    <property type="entry name" value="Cadherin-like_dom"/>
</dbReference>
<sequence>MTLVNASAVPDIDFNQEIGDGAARQVIFIENTLDNWQKLAGLLPASAEVVILDGREDGLAQMARYLSAKPAGSVDSLQLLSHGSMGEVQLGSLTLTMSALQANADSLRQIGQALSDKADWQIYGCDVARGAEGRHFIDALARLTGADVSASVNRTGQGGDWALEAHTGAASAAPDWVARVETDYRGALAITHNFESGDTITGASTSALTLKNNTSNVSIMLTAAQGVWKAGNDASNGYSTTFSGNWGLNEAGSSTNVTLTVDMDNNGSFGDAFSFNSFKLSDPSFNGGLYVIKPNGSTTGQETILLNSMIDSYSTFSPTTSSNFNNITSLSIDFSSSATGIAVDDFDIGAPAAANTAPTITSGAIGSVNENASTSTVVYTATATDAENDAIIYALTGADAGLLTINSSTGVMRLLSSANYEAKSSYSVNVLASDGSLSSTKAVTININDVNETPTYSSGASGSVAENAATTTVAYTAASTDPEGGAITYSLSGTDAASFNINSGTGAIRLNASANYEAKSSYSLNVLASDGVNTGMKAITIAVTNVNEKPEITAPASQNVDQETATALTGISVADPDSGSNMITLSLSAPAGSFTATSGSGVTALGSGASSLTLTGTQTNINAFISASKATYTSAAGATGSVTLSIGSNDGGNSGSGGTQTDVKTETLNIVAPGSTPVITSGASGSIAENAATSTVAYTAAATDADNDTLTYALTGTDAAAFLIDASTGAVTLAAAADYETKSSYSITLNASDASHTATRALTINVTDVNEAPTNIALSASSIAESTDTSSAVNIGLLTSTDPDVANTFSYSIVGGADQASFQLTGAALQFKAGAALDYETKGSYAVTVRSTDQGGQSYDKAFAITLTNANDKPELTTPASQSVTLGAATALSGISVSDQDAGANAIALTLSAAAGVLTAASGGGVTIGGSGSAAVTLSGSQSAINTFLAGGGVTYAPDASATAGSTVTLTVQSDDNGFTGGAAQTVSATIALTLAAAGGGGGGTTDTLIDGVHVAAGFAILSDGSIVPTTTIPVIAGDRHDQDSASAAADIPLAGGAGAPVIKAEIPVGIGMTSEGGDGAKADKTDLIAAIESRTVDKSADQNAMVELGHSFLKALPASTDLWVRTVIISADSNKDAAGNLVFRGQTSDSDASSALVLDFSHLPKNSKVSTENINFAAVVGEVNITTGDGDQLLIADDKSQTLDLGAGDDTVYAGAGDDVLNNSKGDDKLFGQNGDDTFGAENGKNMLHGGAGDDMAKFTGSRSDYTIEHHDGYVKVINNTDPSKTTLLINTETLQFADTSETVPTRDALDVLAGAYMQIVDRQADLYGFECWANLQSSGASLGSIAIKMIRSDEARAHGFVLNGDAGNDVEMLYKALLGRESDSKGKAAWTQQLQSGALTLEQVADAFMLGREMQTHYLTPTEWDFFV</sequence>
<feature type="domain" description="Cadherin" evidence="3">
    <location>
        <begin position="367"/>
        <end position="456"/>
    </location>
</feature>
<dbReference type="SMART" id="SM00736">
    <property type="entry name" value="CADG"/>
    <property type="match status" value="3"/>
</dbReference>
<evidence type="ECO:0000313" key="4">
    <source>
        <dbReference type="EMBL" id="SNB80878.1"/>
    </source>
</evidence>
<dbReference type="Pfam" id="PF00028">
    <property type="entry name" value="Cadherin"/>
    <property type="match status" value="3"/>
</dbReference>
<dbReference type="SMART" id="SM00112">
    <property type="entry name" value="CA"/>
    <property type="match status" value="4"/>
</dbReference>
<dbReference type="PANTHER" id="PTHR24026">
    <property type="entry name" value="FAT ATYPICAL CADHERIN-RELATED"/>
    <property type="match status" value="1"/>
</dbReference>
<evidence type="ECO:0000256" key="1">
    <source>
        <dbReference type="ARBA" id="ARBA00022692"/>
    </source>
</evidence>
<dbReference type="CDD" id="cd11304">
    <property type="entry name" value="Cadherin_repeat"/>
    <property type="match status" value="4"/>
</dbReference>
<dbReference type="InterPro" id="IPR025282">
    <property type="entry name" value="DUF4214"/>
</dbReference>
<organism evidence="4 5">
    <name type="scientific">Rhodoblastus acidophilus</name>
    <name type="common">Rhodopseudomonas acidophila</name>
    <dbReference type="NCBI Taxonomy" id="1074"/>
    <lineage>
        <taxon>Bacteria</taxon>
        <taxon>Pseudomonadati</taxon>
        <taxon>Pseudomonadota</taxon>
        <taxon>Alphaproteobacteria</taxon>
        <taxon>Hyphomicrobiales</taxon>
        <taxon>Rhodoblastaceae</taxon>
        <taxon>Rhodoblastus</taxon>
    </lineage>
</organism>
<dbReference type="EMBL" id="FYDG01000014">
    <property type="protein sequence ID" value="SNB80878.1"/>
    <property type="molecule type" value="Genomic_DNA"/>
</dbReference>
<dbReference type="InterPro" id="IPR006644">
    <property type="entry name" value="Cadg"/>
</dbReference>
<gene>
    <name evidence="4" type="ORF">SAMN06265338_11410</name>
</gene>
<dbReference type="GO" id="GO:0005886">
    <property type="term" value="C:plasma membrane"/>
    <property type="evidence" value="ECO:0007669"/>
    <property type="project" value="UniProtKB-SubCell"/>
</dbReference>
<feature type="domain" description="Cadherin" evidence="3">
    <location>
        <begin position="686"/>
        <end position="775"/>
    </location>
</feature>
<evidence type="ECO:0000256" key="2">
    <source>
        <dbReference type="ARBA" id="ARBA00022989"/>
    </source>
</evidence>
<dbReference type="OrthoDB" id="9816366at2"/>
<feature type="domain" description="Cadherin" evidence="3">
    <location>
        <begin position="456"/>
        <end position="557"/>
    </location>
</feature>
<dbReference type="PRINTS" id="PR00205">
    <property type="entry name" value="CADHERIN"/>
</dbReference>
<dbReference type="SUPFAM" id="SSF49313">
    <property type="entry name" value="Cadherin-like"/>
    <property type="match status" value="4"/>
</dbReference>
<keyword evidence="1" id="KW-0812">Transmembrane</keyword>
<dbReference type="InterPro" id="IPR025592">
    <property type="entry name" value="DUF4347"/>
</dbReference>
<dbReference type="Proteomes" id="UP000198418">
    <property type="component" value="Unassembled WGS sequence"/>
</dbReference>
<dbReference type="InterPro" id="IPR015919">
    <property type="entry name" value="Cadherin-like_sf"/>
</dbReference>
<accession>A0A212S6G8</accession>
<dbReference type="Pfam" id="PF14252">
    <property type="entry name" value="DUF4347"/>
    <property type="match status" value="1"/>
</dbReference>
<dbReference type="PANTHER" id="PTHR24026:SF126">
    <property type="entry name" value="PROTOCADHERIN FAT 4"/>
    <property type="match status" value="1"/>
</dbReference>
<dbReference type="PROSITE" id="PS50268">
    <property type="entry name" value="CADHERIN_2"/>
    <property type="match status" value="4"/>
</dbReference>
<keyword evidence="5" id="KW-1185">Reference proteome</keyword>
<dbReference type="InterPro" id="IPR011049">
    <property type="entry name" value="Serralysin-like_metalloprot_C"/>
</dbReference>
<dbReference type="SUPFAM" id="SSF51120">
    <property type="entry name" value="beta-Roll"/>
    <property type="match status" value="1"/>
</dbReference>
<dbReference type="Gene3D" id="2.60.40.60">
    <property type="entry name" value="Cadherins"/>
    <property type="match status" value="4"/>
</dbReference>
<reference evidence="5" key="1">
    <citation type="submission" date="2017-06" db="EMBL/GenBank/DDBJ databases">
        <authorList>
            <person name="Varghese N."/>
            <person name="Submissions S."/>
        </authorList>
    </citation>
    <scope>NUCLEOTIDE SEQUENCE [LARGE SCALE GENOMIC DNA]</scope>
    <source>
        <strain evidence="5">DSM 137</strain>
    </source>
</reference>
<dbReference type="RefSeq" id="WP_088522063.1">
    <property type="nucleotide sequence ID" value="NZ_FYDG01000014.1"/>
</dbReference>
<proteinExistence type="predicted"/>
<evidence type="ECO:0000313" key="5">
    <source>
        <dbReference type="Proteomes" id="UP000198418"/>
    </source>
</evidence>
<evidence type="ECO:0000259" key="3">
    <source>
        <dbReference type="PROSITE" id="PS50268"/>
    </source>
</evidence>
<keyword evidence="2" id="KW-1133">Transmembrane helix</keyword>
<feature type="domain" description="Cadherin" evidence="3">
    <location>
        <begin position="782"/>
        <end position="881"/>
    </location>
</feature>